<name>A0A6J4VK15_9BACT</name>
<protein>
    <submittedName>
        <fullName evidence="3">Uncharacterized protein</fullName>
    </submittedName>
</protein>
<keyword evidence="2" id="KW-0472">Membrane</keyword>
<evidence type="ECO:0000256" key="1">
    <source>
        <dbReference type="SAM" id="MobiDB-lite"/>
    </source>
</evidence>
<sequence length="99" mass="10515">MPLDDDDDTPIYDDDDDFTEYDAPRSSSWQRPAAQRRAVRRQTSTLPGVPASITQADLVNDAAALSTIGIGLVGLAAMAILVANRAETLAPTFATHVSA</sequence>
<dbReference type="EMBL" id="CADCWJ010000705">
    <property type="protein sequence ID" value="CAA9579623.1"/>
    <property type="molecule type" value="Genomic_DNA"/>
</dbReference>
<feature type="transmembrane region" description="Helical" evidence="2">
    <location>
        <begin position="62"/>
        <end position="83"/>
    </location>
</feature>
<accession>A0A6J4VK15</accession>
<evidence type="ECO:0000256" key="2">
    <source>
        <dbReference type="SAM" id="Phobius"/>
    </source>
</evidence>
<feature type="region of interest" description="Disordered" evidence="1">
    <location>
        <begin position="1"/>
        <end position="46"/>
    </location>
</feature>
<reference evidence="3" key="1">
    <citation type="submission" date="2020-02" db="EMBL/GenBank/DDBJ databases">
        <authorList>
            <person name="Meier V. D."/>
        </authorList>
    </citation>
    <scope>NUCLEOTIDE SEQUENCE</scope>
    <source>
        <strain evidence="3">AVDCRST_MAG87</strain>
    </source>
</reference>
<organism evidence="3">
    <name type="scientific">uncultured Thermomicrobiales bacterium</name>
    <dbReference type="NCBI Taxonomy" id="1645740"/>
    <lineage>
        <taxon>Bacteria</taxon>
        <taxon>Pseudomonadati</taxon>
        <taxon>Thermomicrobiota</taxon>
        <taxon>Thermomicrobia</taxon>
        <taxon>Thermomicrobiales</taxon>
        <taxon>environmental samples</taxon>
    </lineage>
</organism>
<gene>
    <name evidence="3" type="ORF">AVDCRST_MAG87-3203</name>
</gene>
<dbReference type="AlphaFoldDB" id="A0A6J4VK15"/>
<feature type="compositionally biased region" description="Acidic residues" evidence="1">
    <location>
        <begin position="1"/>
        <end position="20"/>
    </location>
</feature>
<keyword evidence="2" id="KW-1133">Transmembrane helix</keyword>
<evidence type="ECO:0000313" key="3">
    <source>
        <dbReference type="EMBL" id="CAA9579623.1"/>
    </source>
</evidence>
<keyword evidence="2" id="KW-0812">Transmembrane</keyword>
<proteinExistence type="predicted"/>
<feature type="non-terminal residue" evidence="3">
    <location>
        <position position="99"/>
    </location>
</feature>